<name>K0RHG1_THAOC</name>
<evidence type="ECO:0000313" key="1">
    <source>
        <dbReference type="EMBL" id="EJK52665.1"/>
    </source>
</evidence>
<accession>K0RHG1</accession>
<organism evidence="1 2">
    <name type="scientific">Thalassiosira oceanica</name>
    <name type="common">Marine diatom</name>
    <dbReference type="NCBI Taxonomy" id="159749"/>
    <lineage>
        <taxon>Eukaryota</taxon>
        <taxon>Sar</taxon>
        <taxon>Stramenopiles</taxon>
        <taxon>Ochrophyta</taxon>
        <taxon>Bacillariophyta</taxon>
        <taxon>Coscinodiscophyceae</taxon>
        <taxon>Thalassiosirophycidae</taxon>
        <taxon>Thalassiosirales</taxon>
        <taxon>Thalassiosiraceae</taxon>
        <taxon>Thalassiosira</taxon>
    </lineage>
</organism>
<dbReference type="AlphaFoldDB" id="K0RHG1"/>
<reference evidence="1 2" key="1">
    <citation type="journal article" date="2012" name="Genome Biol.">
        <title>Genome and low-iron response of an oceanic diatom adapted to chronic iron limitation.</title>
        <authorList>
            <person name="Lommer M."/>
            <person name="Specht M."/>
            <person name="Roy A.S."/>
            <person name="Kraemer L."/>
            <person name="Andreson R."/>
            <person name="Gutowska M.A."/>
            <person name="Wolf J."/>
            <person name="Bergner S.V."/>
            <person name="Schilhabel M.B."/>
            <person name="Klostermeier U.C."/>
            <person name="Beiko R.G."/>
            <person name="Rosenstiel P."/>
            <person name="Hippler M."/>
            <person name="Laroche J."/>
        </authorList>
    </citation>
    <scope>NUCLEOTIDE SEQUENCE [LARGE SCALE GENOMIC DNA]</scope>
    <source>
        <strain evidence="1 2">CCMP1005</strain>
    </source>
</reference>
<dbReference type="Proteomes" id="UP000266841">
    <property type="component" value="Unassembled WGS sequence"/>
</dbReference>
<sequence>MGSSSDPFFQGEEEGGFGTVFGAELNGWDVHLGPGVVVAHQAAGSLTQISAEQWGAAMEEEVDVGVHGVCPLPMGILGREDRQIRLARQAHKGRLAR</sequence>
<evidence type="ECO:0000313" key="2">
    <source>
        <dbReference type="Proteomes" id="UP000266841"/>
    </source>
</evidence>
<feature type="non-terminal residue" evidence="1">
    <location>
        <position position="97"/>
    </location>
</feature>
<protein>
    <submittedName>
        <fullName evidence="1">Uncharacterized protein</fullName>
    </submittedName>
</protein>
<gene>
    <name evidence="1" type="ORF">THAOC_28037</name>
</gene>
<dbReference type="EMBL" id="AGNL01039430">
    <property type="protein sequence ID" value="EJK52665.1"/>
    <property type="molecule type" value="Genomic_DNA"/>
</dbReference>
<keyword evidence="2" id="KW-1185">Reference proteome</keyword>
<comment type="caution">
    <text evidence="1">The sequence shown here is derived from an EMBL/GenBank/DDBJ whole genome shotgun (WGS) entry which is preliminary data.</text>
</comment>
<proteinExistence type="predicted"/>